<keyword evidence="5" id="KW-0472">Membrane</keyword>
<dbReference type="InterPro" id="IPR025312">
    <property type="entry name" value="DUF4216"/>
</dbReference>
<organism evidence="7 8">
    <name type="scientific">Heracleum sosnowskyi</name>
    <dbReference type="NCBI Taxonomy" id="360622"/>
    <lineage>
        <taxon>Eukaryota</taxon>
        <taxon>Viridiplantae</taxon>
        <taxon>Streptophyta</taxon>
        <taxon>Embryophyta</taxon>
        <taxon>Tracheophyta</taxon>
        <taxon>Spermatophyta</taxon>
        <taxon>Magnoliopsida</taxon>
        <taxon>eudicotyledons</taxon>
        <taxon>Gunneridae</taxon>
        <taxon>Pentapetalae</taxon>
        <taxon>asterids</taxon>
        <taxon>campanulids</taxon>
        <taxon>Apiales</taxon>
        <taxon>Apiaceae</taxon>
        <taxon>Apioideae</taxon>
        <taxon>apioid superclade</taxon>
        <taxon>Tordylieae</taxon>
        <taxon>Tordyliinae</taxon>
        <taxon>Heracleum</taxon>
    </lineage>
</organism>
<evidence type="ECO:0000259" key="6">
    <source>
        <dbReference type="PROSITE" id="PS51999"/>
    </source>
</evidence>
<proteinExistence type="predicted"/>
<evidence type="ECO:0000256" key="1">
    <source>
        <dbReference type="ARBA" id="ARBA00022723"/>
    </source>
</evidence>
<dbReference type="GO" id="GO:0008270">
    <property type="term" value="F:zinc ion binding"/>
    <property type="evidence" value="ECO:0007669"/>
    <property type="project" value="UniProtKB-KW"/>
</dbReference>
<reference evidence="7" key="1">
    <citation type="submission" date="2023-02" db="EMBL/GenBank/DDBJ databases">
        <title>Genome of toxic invasive species Heracleum sosnowskyi carries increased number of genes despite the absence of recent whole-genome duplications.</title>
        <authorList>
            <person name="Schelkunov M."/>
            <person name="Shtratnikova V."/>
            <person name="Makarenko M."/>
            <person name="Klepikova A."/>
            <person name="Omelchenko D."/>
            <person name="Novikova G."/>
            <person name="Obukhova E."/>
            <person name="Bogdanov V."/>
            <person name="Penin A."/>
            <person name="Logacheva M."/>
        </authorList>
    </citation>
    <scope>NUCLEOTIDE SEQUENCE</scope>
    <source>
        <strain evidence="7">Hsosn_3</strain>
        <tissue evidence="7">Leaf</tissue>
    </source>
</reference>
<dbReference type="EMBL" id="JAUIZM010000010">
    <property type="protein sequence ID" value="KAK1360637.1"/>
    <property type="molecule type" value="Genomic_DNA"/>
</dbReference>
<keyword evidence="5" id="KW-0812">Transmembrane</keyword>
<evidence type="ECO:0000256" key="3">
    <source>
        <dbReference type="ARBA" id="ARBA00022833"/>
    </source>
</evidence>
<dbReference type="Pfam" id="PF06839">
    <property type="entry name" value="Zn_ribbon_GRF"/>
    <property type="match status" value="1"/>
</dbReference>
<evidence type="ECO:0000256" key="4">
    <source>
        <dbReference type="PROSITE-ProRule" id="PRU01343"/>
    </source>
</evidence>
<evidence type="ECO:0000256" key="5">
    <source>
        <dbReference type="SAM" id="Phobius"/>
    </source>
</evidence>
<dbReference type="PROSITE" id="PS51999">
    <property type="entry name" value="ZF_GRF"/>
    <property type="match status" value="1"/>
</dbReference>
<dbReference type="Pfam" id="PF13952">
    <property type="entry name" value="DUF4216"/>
    <property type="match status" value="1"/>
</dbReference>
<dbReference type="PANTHER" id="PTHR48258">
    <property type="entry name" value="DUF4218 DOMAIN-CONTAINING PROTEIN-RELATED"/>
    <property type="match status" value="1"/>
</dbReference>
<comment type="caution">
    <text evidence="7">The sequence shown here is derived from an EMBL/GenBank/DDBJ whole genome shotgun (WGS) entry which is preliminary data.</text>
</comment>
<dbReference type="InterPro" id="IPR010666">
    <property type="entry name" value="Znf_GRF"/>
</dbReference>
<feature type="domain" description="GRF-type" evidence="6">
    <location>
        <begin position="276"/>
        <end position="321"/>
    </location>
</feature>
<dbReference type="AlphaFoldDB" id="A0AAD8H3Z4"/>
<accession>A0AAD8H3Z4</accession>
<keyword evidence="1" id="KW-0479">Metal-binding</keyword>
<protein>
    <recommendedName>
        <fullName evidence="6">GRF-type domain-containing protein</fullName>
    </recommendedName>
</protein>
<evidence type="ECO:0000313" key="8">
    <source>
        <dbReference type="Proteomes" id="UP001237642"/>
    </source>
</evidence>
<keyword evidence="2 4" id="KW-0863">Zinc-finger</keyword>
<dbReference type="PANTHER" id="PTHR48258:SF9">
    <property type="entry name" value="OS01G0348150 PROTEIN"/>
    <property type="match status" value="1"/>
</dbReference>
<sequence length="379" mass="44212">MAFDQRYGTRRYINFPPGGDDKHPGKRQAWLEKEHSTTFGHWLRNKVESELSISNESVSETVKWISHGARRIVNKYDVYDINGYTFRTKIRDGRIHQNSGVCVQATEMHISKEVVTYGKNFYYGVLREIWVLDYHIKKIPLFMCDWVDSRNGVKQDGLGYTLVELNRLGHKDDPFILASQARQVFYVKDQLDKKMSIVLMTPPKNYRDLYDDINEDFSTVIFPHNDNILPPVDPRDLGNESRDDYFRQDCVCKERGLIMMSSSNSYSSNQNRCDLCYCGLPARIRTSNTLDNPGRRFRVCHKSSSLSSGPKCSFWEWIDHEPVGMKIKIQKEVDVVKTDLQNCMSTVEDLRKEVHVIRGKLYNVIIVLVIFFVFYLMKN</sequence>
<keyword evidence="3" id="KW-0862">Zinc</keyword>
<gene>
    <name evidence="7" type="ORF">POM88_045111</name>
</gene>
<dbReference type="Proteomes" id="UP001237642">
    <property type="component" value="Unassembled WGS sequence"/>
</dbReference>
<evidence type="ECO:0000313" key="7">
    <source>
        <dbReference type="EMBL" id="KAK1360637.1"/>
    </source>
</evidence>
<keyword evidence="8" id="KW-1185">Reference proteome</keyword>
<feature type="transmembrane region" description="Helical" evidence="5">
    <location>
        <begin position="361"/>
        <end position="377"/>
    </location>
</feature>
<name>A0AAD8H3Z4_9APIA</name>
<evidence type="ECO:0000256" key="2">
    <source>
        <dbReference type="ARBA" id="ARBA00022771"/>
    </source>
</evidence>
<keyword evidence="5" id="KW-1133">Transmembrane helix</keyword>
<reference evidence="7" key="2">
    <citation type="submission" date="2023-05" db="EMBL/GenBank/DDBJ databases">
        <authorList>
            <person name="Schelkunov M.I."/>
        </authorList>
    </citation>
    <scope>NUCLEOTIDE SEQUENCE</scope>
    <source>
        <strain evidence="7">Hsosn_3</strain>
        <tissue evidence="7">Leaf</tissue>
    </source>
</reference>